<dbReference type="Proteomes" id="UP000265020">
    <property type="component" value="Unassembled WGS sequence"/>
</dbReference>
<dbReference type="AlphaFoldDB" id="A0A3Q2DWX1"/>
<protein>
    <submittedName>
        <fullName evidence="1">Uncharacterized protein</fullName>
    </submittedName>
</protein>
<keyword evidence="2" id="KW-1185">Reference proteome</keyword>
<proteinExistence type="predicted"/>
<dbReference type="Ensembl" id="ENSCVAT00000004299.1">
    <property type="protein sequence ID" value="ENSCVAP00000024396.1"/>
    <property type="gene ID" value="ENSCVAG00000008441.1"/>
</dbReference>
<reference evidence="1" key="2">
    <citation type="submission" date="2025-09" db="UniProtKB">
        <authorList>
            <consortium name="Ensembl"/>
        </authorList>
    </citation>
    <scope>IDENTIFICATION</scope>
</reference>
<accession>A0A3Q2DWX1</accession>
<name>A0A3Q2DWX1_CYPVA</name>
<reference evidence="1" key="1">
    <citation type="submission" date="2025-08" db="UniProtKB">
        <authorList>
            <consortium name="Ensembl"/>
        </authorList>
    </citation>
    <scope>IDENTIFICATION</scope>
</reference>
<evidence type="ECO:0000313" key="1">
    <source>
        <dbReference type="Ensembl" id="ENSCVAP00000024396.1"/>
    </source>
</evidence>
<sequence>SYPGGSGSLFDDEAMLDFCFSVCSIASKWLLRRFLCSMEGKMSAKWNHNRPVALTAAKRWFTDKNLMESESNQTATLEKIHFFLTVN</sequence>
<organism evidence="1 2">
    <name type="scientific">Cyprinodon variegatus</name>
    <name type="common">Sheepshead minnow</name>
    <dbReference type="NCBI Taxonomy" id="28743"/>
    <lineage>
        <taxon>Eukaryota</taxon>
        <taxon>Metazoa</taxon>
        <taxon>Chordata</taxon>
        <taxon>Craniata</taxon>
        <taxon>Vertebrata</taxon>
        <taxon>Euteleostomi</taxon>
        <taxon>Actinopterygii</taxon>
        <taxon>Neopterygii</taxon>
        <taxon>Teleostei</taxon>
        <taxon>Neoteleostei</taxon>
        <taxon>Acanthomorphata</taxon>
        <taxon>Ovalentaria</taxon>
        <taxon>Atherinomorphae</taxon>
        <taxon>Cyprinodontiformes</taxon>
        <taxon>Cyprinodontidae</taxon>
        <taxon>Cyprinodon</taxon>
    </lineage>
</organism>
<evidence type="ECO:0000313" key="2">
    <source>
        <dbReference type="Proteomes" id="UP000265020"/>
    </source>
</evidence>